<feature type="compositionally biased region" description="Low complexity" evidence="1">
    <location>
        <begin position="10"/>
        <end position="28"/>
    </location>
</feature>
<feature type="compositionally biased region" description="Polar residues" evidence="1">
    <location>
        <begin position="192"/>
        <end position="201"/>
    </location>
</feature>
<feature type="region of interest" description="Disordered" evidence="1">
    <location>
        <begin position="1"/>
        <end position="31"/>
    </location>
</feature>
<name>A0A7J6HF81_CANSA</name>
<dbReference type="EMBL" id="JAATIQ010000047">
    <property type="protein sequence ID" value="KAF4393966.1"/>
    <property type="molecule type" value="Genomic_DNA"/>
</dbReference>
<reference evidence="2 3" key="1">
    <citation type="journal article" date="2020" name="bioRxiv">
        <title>Sequence and annotation of 42 cannabis genomes reveals extensive copy number variation in cannabinoid synthesis and pathogen resistance genes.</title>
        <authorList>
            <person name="Mckernan K.J."/>
            <person name="Helbert Y."/>
            <person name="Kane L.T."/>
            <person name="Ebling H."/>
            <person name="Zhang L."/>
            <person name="Liu B."/>
            <person name="Eaton Z."/>
            <person name="Mclaughlin S."/>
            <person name="Kingan S."/>
            <person name="Baybayan P."/>
            <person name="Concepcion G."/>
            <person name="Jordan M."/>
            <person name="Riva A."/>
            <person name="Barbazuk W."/>
            <person name="Harkins T."/>
        </authorList>
    </citation>
    <scope>NUCLEOTIDE SEQUENCE [LARGE SCALE GENOMIC DNA]</scope>
    <source>
        <strain evidence="3">cv. Jamaican Lion 4</strain>
        <tissue evidence="2">Leaf</tissue>
    </source>
</reference>
<comment type="caution">
    <text evidence="2">The sequence shown here is derived from an EMBL/GenBank/DDBJ whole genome shotgun (WGS) entry which is preliminary data.</text>
</comment>
<dbReference type="Proteomes" id="UP000583929">
    <property type="component" value="Unassembled WGS sequence"/>
</dbReference>
<accession>A0A7J6HF81</accession>
<evidence type="ECO:0000256" key="1">
    <source>
        <dbReference type="SAM" id="MobiDB-lite"/>
    </source>
</evidence>
<protein>
    <submittedName>
        <fullName evidence="2">Uncharacterized protein</fullName>
    </submittedName>
</protein>
<dbReference type="AlphaFoldDB" id="A0A7J6HF81"/>
<feature type="region of interest" description="Disordered" evidence="1">
    <location>
        <begin position="313"/>
        <end position="332"/>
    </location>
</feature>
<evidence type="ECO:0000313" key="2">
    <source>
        <dbReference type="EMBL" id="KAF4393966.1"/>
    </source>
</evidence>
<dbReference type="PANTHER" id="PTHR33785:SF5">
    <property type="entry name" value="SERINE_ARGININE REPETITIVE MATRIX PROTEIN"/>
    <property type="match status" value="1"/>
</dbReference>
<feature type="region of interest" description="Disordered" evidence="1">
    <location>
        <begin position="100"/>
        <end position="125"/>
    </location>
</feature>
<feature type="compositionally biased region" description="Acidic residues" evidence="1">
    <location>
        <begin position="113"/>
        <end position="122"/>
    </location>
</feature>
<dbReference type="PANTHER" id="PTHR33785">
    <property type="entry name" value="OS06G0550800 PROTEIN"/>
    <property type="match status" value="1"/>
</dbReference>
<sequence length="356" mass="40684">MEAIIDNHHQQQQQEFSSGQSSFSSSIQDQDHDQTCQDVVINYDLLLEESWFFGNLLINQKPKMLRCFSDPCPSSSSSISNIIALDNNNNNNTITRNLARAPSLPPNIGREEKEEEEEEEENGNSNRVLVTKLASDEKKERKSSKIIKEQCCYSLPKPKKNMLVRTQTLPTSMRKVEIVQDHHDEDKINGGISKSNRQPSLNLADILPPRHNKGNSSRNRTPKNTILEGFYNNTDGSREMRRRYQNGKNMRRSLSDLEIEEVQGFKDLGFTFDKLKNPSVVNIIPGLQEKNEEDNMGLENKVRRPYLSEAWLAQSYSPPPPPPPPSWAFRKSSGEDMKAHIKFWARAVASNVRQEC</sequence>
<feature type="compositionally biased region" description="Polar residues" evidence="1">
    <location>
        <begin position="214"/>
        <end position="224"/>
    </location>
</feature>
<proteinExistence type="predicted"/>
<feature type="compositionally biased region" description="Pro residues" evidence="1">
    <location>
        <begin position="317"/>
        <end position="326"/>
    </location>
</feature>
<gene>
    <name evidence="2" type="ORF">G4B88_025935</name>
</gene>
<keyword evidence="3" id="KW-1185">Reference proteome</keyword>
<feature type="region of interest" description="Disordered" evidence="1">
    <location>
        <begin position="186"/>
        <end position="225"/>
    </location>
</feature>
<evidence type="ECO:0000313" key="3">
    <source>
        <dbReference type="Proteomes" id="UP000583929"/>
    </source>
</evidence>
<organism evidence="2 3">
    <name type="scientific">Cannabis sativa</name>
    <name type="common">Hemp</name>
    <name type="synonym">Marijuana</name>
    <dbReference type="NCBI Taxonomy" id="3483"/>
    <lineage>
        <taxon>Eukaryota</taxon>
        <taxon>Viridiplantae</taxon>
        <taxon>Streptophyta</taxon>
        <taxon>Embryophyta</taxon>
        <taxon>Tracheophyta</taxon>
        <taxon>Spermatophyta</taxon>
        <taxon>Magnoliopsida</taxon>
        <taxon>eudicotyledons</taxon>
        <taxon>Gunneridae</taxon>
        <taxon>Pentapetalae</taxon>
        <taxon>rosids</taxon>
        <taxon>fabids</taxon>
        <taxon>Rosales</taxon>
        <taxon>Cannabaceae</taxon>
        <taxon>Cannabis</taxon>
    </lineage>
</organism>